<keyword evidence="6" id="KW-1185">Reference proteome</keyword>
<dbReference type="AlphaFoldDB" id="A0A8H4VS81"/>
<feature type="repeat" description="ANK" evidence="3">
    <location>
        <begin position="25"/>
        <end position="47"/>
    </location>
</feature>
<dbReference type="SUPFAM" id="SSF48403">
    <property type="entry name" value="Ankyrin repeat"/>
    <property type="match status" value="1"/>
</dbReference>
<dbReference type="Gene3D" id="1.25.40.20">
    <property type="entry name" value="Ankyrin repeat-containing domain"/>
    <property type="match status" value="1"/>
</dbReference>
<evidence type="ECO:0000256" key="1">
    <source>
        <dbReference type="ARBA" id="ARBA00022737"/>
    </source>
</evidence>
<evidence type="ECO:0000256" key="3">
    <source>
        <dbReference type="PROSITE-ProRule" id="PRU00023"/>
    </source>
</evidence>
<keyword evidence="1" id="KW-0677">Repeat</keyword>
<feature type="repeat" description="ANK" evidence="3">
    <location>
        <begin position="97"/>
        <end position="130"/>
    </location>
</feature>
<keyword evidence="2 3" id="KW-0040">ANK repeat</keyword>
<dbReference type="Pfam" id="PF00023">
    <property type="entry name" value="Ank"/>
    <property type="match status" value="1"/>
</dbReference>
<feature type="region of interest" description="Disordered" evidence="4">
    <location>
        <begin position="1"/>
        <end position="26"/>
    </location>
</feature>
<gene>
    <name evidence="5" type="ORF">G7Y89_g14958</name>
</gene>
<dbReference type="Pfam" id="PF12796">
    <property type="entry name" value="Ank_2"/>
    <property type="match status" value="1"/>
</dbReference>
<dbReference type="PANTHER" id="PTHR24198:SF165">
    <property type="entry name" value="ANKYRIN REPEAT-CONTAINING PROTEIN-RELATED"/>
    <property type="match status" value="1"/>
</dbReference>
<organism evidence="5 6">
    <name type="scientific">Cudoniella acicularis</name>
    <dbReference type="NCBI Taxonomy" id="354080"/>
    <lineage>
        <taxon>Eukaryota</taxon>
        <taxon>Fungi</taxon>
        <taxon>Dikarya</taxon>
        <taxon>Ascomycota</taxon>
        <taxon>Pezizomycotina</taxon>
        <taxon>Leotiomycetes</taxon>
        <taxon>Helotiales</taxon>
        <taxon>Tricladiaceae</taxon>
        <taxon>Cudoniella</taxon>
    </lineage>
</organism>
<sequence length="213" mass="22982">MSPSGYRRMVPISMDGVEPDSKDDDGMTPLSWAAAFGQDAIVKLLLETEGLEVDVKARDGRTPLSLAVTFDDKESALKVVEILLATEGVDAESTDAHGRTPLSWAAGARNTAAFVRLLAEDHVSPNSTDNAGQTPPWQTWHQLPSEKSPSRSRARLRAVNHESGLYRSSVLGTGVPPVLGSAIIRLKYLQVAVDDIFSIEQAICRSNTWVGEG</sequence>
<dbReference type="PROSITE" id="PS50297">
    <property type="entry name" value="ANK_REP_REGION"/>
    <property type="match status" value="1"/>
</dbReference>
<comment type="caution">
    <text evidence="5">The sequence shown here is derived from an EMBL/GenBank/DDBJ whole genome shotgun (WGS) entry which is preliminary data.</text>
</comment>
<accession>A0A8H4VS81</accession>
<reference evidence="5 6" key="1">
    <citation type="submission" date="2020-03" db="EMBL/GenBank/DDBJ databases">
        <title>Draft Genome Sequence of Cudoniella acicularis.</title>
        <authorList>
            <person name="Buettner E."/>
            <person name="Kellner H."/>
        </authorList>
    </citation>
    <scope>NUCLEOTIDE SEQUENCE [LARGE SCALE GENOMIC DNA]</scope>
    <source>
        <strain evidence="5 6">DSM 108380</strain>
    </source>
</reference>
<evidence type="ECO:0008006" key="7">
    <source>
        <dbReference type="Google" id="ProtNLM"/>
    </source>
</evidence>
<evidence type="ECO:0000256" key="4">
    <source>
        <dbReference type="SAM" id="MobiDB-lite"/>
    </source>
</evidence>
<evidence type="ECO:0000256" key="2">
    <source>
        <dbReference type="ARBA" id="ARBA00023043"/>
    </source>
</evidence>
<protein>
    <recommendedName>
        <fullName evidence="7">Ankyrin</fullName>
    </recommendedName>
</protein>
<dbReference type="SMART" id="SM00248">
    <property type="entry name" value="ANK"/>
    <property type="match status" value="3"/>
</dbReference>
<dbReference type="PANTHER" id="PTHR24198">
    <property type="entry name" value="ANKYRIN REPEAT AND PROTEIN KINASE DOMAIN-CONTAINING PROTEIN"/>
    <property type="match status" value="1"/>
</dbReference>
<dbReference type="OrthoDB" id="341259at2759"/>
<proteinExistence type="predicted"/>
<name>A0A8H4VS81_9HELO</name>
<feature type="compositionally biased region" description="Polar residues" evidence="4">
    <location>
        <begin position="125"/>
        <end position="147"/>
    </location>
</feature>
<dbReference type="InterPro" id="IPR036770">
    <property type="entry name" value="Ankyrin_rpt-contain_sf"/>
</dbReference>
<dbReference type="InterPro" id="IPR002110">
    <property type="entry name" value="Ankyrin_rpt"/>
</dbReference>
<dbReference type="EMBL" id="JAAMPI010002131">
    <property type="protein sequence ID" value="KAF4618149.1"/>
    <property type="molecule type" value="Genomic_DNA"/>
</dbReference>
<evidence type="ECO:0000313" key="5">
    <source>
        <dbReference type="EMBL" id="KAF4618149.1"/>
    </source>
</evidence>
<evidence type="ECO:0000313" key="6">
    <source>
        <dbReference type="Proteomes" id="UP000566819"/>
    </source>
</evidence>
<dbReference type="PROSITE" id="PS50088">
    <property type="entry name" value="ANK_REPEAT"/>
    <property type="match status" value="2"/>
</dbReference>
<feature type="region of interest" description="Disordered" evidence="4">
    <location>
        <begin position="125"/>
        <end position="151"/>
    </location>
</feature>
<dbReference type="Proteomes" id="UP000566819">
    <property type="component" value="Unassembled WGS sequence"/>
</dbReference>